<dbReference type="Proteomes" id="UP001152747">
    <property type="component" value="Unassembled WGS sequence"/>
</dbReference>
<name>A0A9P1I6G8_9PELO</name>
<dbReference type="PANTHER" id="PTHR39385:SF2">
    <property type="entry name" value="SLIT-LIKE 3 PROTEIN"/>
    <property type="match status" value="1"/>
</dbReference>
<dbReference type="InterPro" id="IPR000859">
    <property type="entry name" value="CUB_dom"/>
</dbReference>
<evidence type="ECO:0000313" key="7">
    <source>
        <dbReference type="Proteomes" id="UP001152747"/>
    </source>
</evidence>
<evidence type="ECO:0000259" key="5">
    <source>
        <dbReference type="PROSITE" id="PS01180"/>
    </source>
</evidence>
<dbReference type="Gene3D" id="2.60.120.290">
    <property type="entry name" value="Spermadhesin, CUB domain"/>
    <property type="match status" value="1"/>
</dbReference>
<keyword evidence="3" id="KW-1133">Transmembrane helix</keyword>
<comment type="caution">
    <text evidence="2">Lacks conserved residue(s) required for the propagation of feature annotation.</text>
</comment>
<feature type="chain" id="PRO_5040197878" description="CUB domain-containing protein" evidence="4">
    <location>
        <begin position="16"/>
        <end position="567"/>
    </location>
</feature>
<dbReference type="Pfam" id="PF00431">
    <property type="entry name" value="CUB"/>
    <property type="match status" value="1"/>
</dbReference>
<keyword evidence="4" id="KW-0732">Signal</keyword>
<dbReference type="PANTHER" id="PTHR39385">
    <property type="entry name" value="PROTEIN CBG20422"/>
    <property type="match status" value="1"/>
</dbReference>
<dbReference type="CDD" id="cd00041">
    <property type="entry name" value="CUB"/>
    <property type="match status" value="1"/>
</dbReference>
<evidence type="ECO:0000256" key="4">
    <source>
        <dbReference type="SAM" id="SignalP"/>
    </source>
</evidence>
<keyword evidence="7" id="KW-1185">Reference proteome</keyword>
<comment type="caution">
    <text evidence="6">The sequence shown here is derived from an EMBL/GenBank/DDBJ whole genome shotgun (WGS) entry which is preliminary data.</text>
</comment>
<dbReference type="SUPFAM" id="SSF49854">
    <property type="entry name" value="Spermadhesin, CUB domain"/>
    <property type="match status" value="1"/>
</dbReference>
<keyword evidence="3" id="KW-0812">Transmembrane</keyword>
<evidence type="ECO:0000313" key="6">
    <source>
        <dbReference type="EMBL" id="CAI5439157.1"/>
    </source>
</evidence>
<feature type="domain" description="CUB" evidence="5">
    <location>
        <begin position="390"/>
        <end position="508"/>
    </location>
</feature>
<evidence type="ECO:0000256" key="1">
    <source>
        <dbReference type="ARBA" id="ARBA00023157"/>
    </source>
</evidence>
<keyword evidence="3" id="KW-0472">Membrane</keyword>
<sequence>MRLLIFVALWKIAYTIILTPNTTEVIPIHQDKSIQLEIPCDSHIHISLFVSVDNTNLDIYHSTYKSSCSRTSEVLKIWRSPRNTGLKLTSMKEERNTTLNISLIENSNVCGYPYVKLNPNIRLDTILQNDTVFDYAQDCVYRIIPDFSGKFNNVQISINDTKEVRYNVRYYRQKYSPENYSMIHVFGNNEDFLLESFDIILREYVDIPQITARLKINQCLSVENIKIFSNQSFVTKNIPSDIWAYCQNSRRTIYRLELVDKQENEFLIFEHNIEVHEDSNFKLYYLDNRDIPIMSKKKWMYMAAFNTTGLYFDFDDHHSIYTRFIKIHRVKMEQNCPYVFYEKDIDSRIEDQRGVAETSELDLAYIRLNDTEELKQNTFLRFDWKLVLNCGCEKQHLFIENNSSLNFLSLNYPEVYCKNMNCQYHFSTNENSILEVYINDIRLDSIGDHLSIYDGNYIDFNYLLAYIVGNNSKSSRSFKASRNLTVLFESNNILTKFEKGFNITIQSKIEPRKVEPIAEQIIQYEEPPNSHKFLVLLMIVLIVVIFVGGIILLVKMGMFDEIPFFKK</sequence>
<dbReference type="InterPro" id="IPR035914">
    <property type="entry name" value="Sperma_CUB_dom_sf"/>
</dbReference>
<dbReference type="EMBL" id="CANHGI010000001">
    <property type="protein sequence ID" value="CAI5439157.1"/>
    <property type="molecule type" value="Genomic_DNA"/>
</dbReference>
<evidence type="ECO:0000256" key="3">
    <source>
        <dbReference type="SAM" id="Phobius"/>
    </source>
</evidence>
<dbReference type="AlphaFoldDB" id="A0A9P1I6G8"/>
<evidence type="ECO:0000256" key="2">
    <source>
        <dbReference type="PROSITE-ProRule" id="PRU00059"/>
    </source>
</evidence>
<organism evidence="6 7">
    <name type="scientific">Caenorhabditis angaria</name>
    <dbReference type="NCBI Taxonomy" id="860376"/>
    <lineage>
        <taxon>Eukaryota</taxon>
        <taxon>Metazoa</taxon>
        <taxon>Ecdysozoa</taxon>
        <taxon>Nematoda</taxon>
        <taxon>Chromadorea</taxon>
        <taxon>Rhabditida</taxon>
        <taxon>Rhabditina</taxon>
        <taxon>Rhabditomorpha</taxon>
        <taxon>Rhabditoidea</taxon>
        <taxon>Rhabditidae</taxon>
        <taxon>Peloderinae</taxon>
        <taxon>Caenorhabditis</taxon>
    </lineage>
</organism>
<accession>A0A9P1I6G8</accession>
<protein>
    <recommendedName>
        <fullName evidence="5">CUB domain-containing protein</fullName>
    </recommendedName>
</protein>
<proteinExistence type="predicted"/>
<dbReference type="SMART" id="SM00042">
    <property type="entry name" value="CUB"/>
    <property type="match status" value="1"/>
</dbReference>
<reference evidence="6" key="1">
    <citation type="submission" date="2022-11" db="EMBL/GenBank/DDBJ databases">
        <authorList>
            <person name="Kikuchi T."/>
        </authorList>
    </citation>
    <scope>NUCLEOTIDE SEQUENCE</scope>
    <source>
        <strain evidence="6">PS1010</strain>
    </source>
</reference>
<feature type="transmembrane region" description="Helical" evidence="3">
    <location>
        <begin position="533"/>
        <end position="554"/>
    </location>
</feature>
<keyword evidence="1" id="KW-1015">Disulfide bond</keyword>
<dbReference type="PROSITE" id="PS01180">
    <property type="entry name" value="CUB"/>
    <property type="match status" value="1"/>
</dbReference>
<gene>
    <name evidence="6" type="ORF">CAMP_LOCUS1794</name>
</gene>
<feature type="signal peptide" evidence="4">
    <location>
        <begin position="1"/>
        <end position="15"/>
    </location>
</feature>